<keyword evidence="1" id="KW-0812">Transmembrane</keyword>
<dbReference type="EMBL" id="GL871108">
    <property type="protein sequence ID" value="EGC34176.1"/>
    <property type="molecule type" value="Genomic_DNA"/>
</dbReference>
<accession>F0ZPF0</accession>
<keyword evidence="1" id="KW-1133">Transmembrane helix</keyword>
<dbReference type="KEGG" id="dpp:DICPUDRAFT_153646"/>
<dbReference type="AlphaFoldDB" id="F0ZPF0"/>
<sequence>MLDKSMSSTVLKLLWGKSLVFISFQSLDKSNMIGFMFEDGGMMFVVGLAFRKTNW</sequence>
<proteinExistence type="predicted"/>
<keyword evidence="3" id="KW-1185">Reference proteome</keyword>
<dbReference type="Proteomes" id="UP000001064">
    <property type="component" value="Unassembled WGS sequence"/>
</dbReference>
<dbReference type="RefSeq" id="XP_003289280.1">
    <property type="nucleotide sequence ID" value="XM_003289232.1"/>
</dbReference>
<name>F0ZPF0_DICPU</name>
<gene>
    <name evidence="2" type="ORF">DICPUDRAFT_153646</name>
</gene>
<protein>
    <submittedName>
        <fullName evidence="2">Uncharacterized protein</fullName>
    </submittedName>
</protein>
<dbReference type="GeneID" id="10502184"/>
<keyword evidence="1" id="KW-0472">Membrane</keyword>
<organism evidence="2 3">
    <name type="scientific">Dictyostelium purpureum</name>
    <name type="common">Slime mold</name>
    <dbReference type="NCBI Taxonomy" id="5786"/>
    <lineage>
        <taxon>Eukaryota</taxon>
        <taxon>Amoebozoa</taxon>
        <taxon>Evosea</taxon>
        <taxon>Eumycetozoa</taxon>
        <taxon>Dictyostelia</taxon>
        <taxon>Dictyosteliales</taxon>
        <taxon>Dictyosteliaceae</taxon>
        <taxon>Dictyostelium</taxon>
    </lineage>
</organism>
<evidence type="ECO:0000313" key="2">
    <source>
        <dbReference type="EMBL" id="EGC34176.1"/>
    </source>
</evidence>
<evidence type="ECO:0000256" key="1">
    <source>
        <dbReference type="SAM" id="Phobius"/>
    </source>
</evidence>
<feature type="transmembrane region" description="Helical" evidence="1">
    <location>
        <begin position="32"/>
        <end position="50"/>
    </location>
</feature>
<dbReference type="VEuPathDB" id="AmoebaDB:DICPUDRAFT_153646"/>
<dbReference type="InParanoid" id="F0ZPF0"/>
<evidence type="ECO:0000313" key="3">
    <source>
        <dbReference type="Proteomes" id="UP000001064"/>
    </source>
</evidence>
<reference evidence="3" key="1">
    <citation type="journal article" date="2011" name="Genome Biol.">
        <title>Comparative genomics of the social amoebae Dictyostelium discoideum and Dictyostelium purpureum.</title>
        <authorList>
            <consortium name="US DOE Joint Genome Institute (JGI-PGF)"/>
            <person name="Sucgang R."/>
            <person name="Kuo A."/>
            <person name="Tian X."/>
            <person name="Salerno W."/>
            <person name="Parikh A."/>
            <person name="Feasley C.L."/>
            <person name="Dalin E."/>
            <person name="Tu H."/>
            <person name="Huang E."/>
            <person name="Barry K."/>
            <person name="Lindquist E."/>
            <person name="Shapiro H."/>
            <person name="Bruce D."/>
            <person name="Schmutz J."/>
            <person name="Salamov A."/>
            <person name="Fey P."/>
            <person name="Gaudet P."/>
            <person name="Anjard C."/>
            <person name="Babu M.M."/>
            <person name="Basu S."/>
            <person name="Bushmanova Y."/>
            <person name="van der Wel H."/>
            <person name="Katoh-Kurasawa M."/>
            <person name="Dinh C."/>
            <person name="Coutinho P.M."/>
            <person name="Saito T."/>
            <person name="Elias M."/>
            <person name="Schaap P."/>
            <person name="Kay R.R."/>
            <person name="Henrissat B."/>
            <person name="Eichinger L."/>
            <person name="Rivero F."/>
            <person name="Putnam N.H."/>
            <person name="West C.M."/>
            <person name="Loomis W.F."/>
            <person name="Chisholm R.L."/>
            <person name="Shaulsky G."/>
            <person name="Strassmann J.E."/>
            <person name="Queller D.C."/>
            <person name="Kuspa A."/>
            <person name="Grigoriev I.V."/>
        </authorList>
    </citation>
    <scope>NUCLEOTIDE SEQUENCE [LARGE SCALE GENOMIC DNA]</scope>
    <source>
        <strain evidence="3">QSDP1</strain>
    </source>
</reference>